<reference evidence="1 2" key="2">
    <citation type="submission" date="2018-11" db="EMBL/GenBank/DDBJ databases">
        <authorList>
            <consortium name="Pathogen Informatics"/>
        </authorList>
    </citation>
    <scope>NUCLEOTIDE SEQUENCE [LARGE SCALE GENOMIC DNA]</scope>
</reference>
<keyword evidence="2" id="KW-1185">Reference proteome</keyword>
<gene>
    <name evidence="1" type="ORF">TCNE_LOCUS16372</name>
</gene>
<name>A0A183V6K2_TOXCA</name>
<sequence length="66" mass="7140">MVRRRAALSQVPPHCYPNDHTNAPAALHLVSCCALADDDPQKDHITNCALITSEEKLQSRASLASS</sequence>
<proteinExistence type="predicted"/>
<protein>
    <submittedName>
        <fullName evidence="1 3">Uncharacterized protein</fullName>
    </submittedName>
</protein>
<evidence type="ECO:0000313" key="3">
    <source>
        <dbReference type="WBParaSite" id="TCNE_0001637301-mRNA-1"/>
    </source>
</evidence>
<dbReference type="Proteomes" id="UP000050794">
    <property type="component" value="Unassembled WGS sequence"/>
</dbReference>
<organism evidence="2 3">
    <name type="scientific">Toxocara canis</name>
    <name type="common">Canine roundworm</name>
    <dbReference type="NCBI Taxonomy" id="6265"/>
    <lineage>
        <taxon>Eukaryota</taxon>
        <taxon>Metazoa</taxon>
        <taxon>Ecdysozoa</taxon>
        <taxon>Nematoda</taxon>
        <taxon>Chromadorea</taxon>
        <taxon>Rhabditida</taxon>
        <taxon>Spirurina</taxon>
        <taxon>Ascaridomorpha</taxon>
        <taxon>Ascaridoidea</taxon>
        <taxon>Toxocaridae</taxon>
        <taxon>Toxocara</taxon>
    </lineage>
</organism>
<dbReference type="EMBL" id="UYWY01023536">
    <property type="protein sequence ID" value="VDM47693.1"/>
    <property type="molecule type" value="Genomic_DNA"/>
</dbReference>
<evidence type="ECO:0000313" key="2">
    <source>
        <dbReference type="Proteomes" id="UP000050794"/>
    </source>
</evidence>
<accession>A0A183V6K2</accession>
<reference evidence="3" key="1">
    <citation type="submission" date="2016-06" db="UniProtKB">
        <authorList>
            <consortium name="WormBaseParasite"/>
        </authorList>
    </citation>
    <scope>IDENTIFICATION</scope>
</reference>
<evidence type="ECO:0000313" key="1">
    <source>
        <dbReference type="EMBL" id="VDM47693.1"/>
    </source>
</evidence>
<dbReference type="WBParaSite" id="TCNE_0001637301-mRNA-1">
    <property type="protein sequence ID" value="TCNE_0001637301-mRNA-1"/>
    <property type="gene ID" value="TCNE_0001637301"/>
</dbReference>
<dbReference type="AlphaFoldDB" id="A0A183V6K2"/>